<gene>
    <name evidence="2" type="ORF">GPUH_LOCUS14036</name>
</gene>
<evidence type="ECO:0000313" key="3">
    <source>
        <dbReference type="Proteomes" id="UP000271098"/>
    </source>
</evidence>
<evidence type="ECO:0000259" key="1">
    <source>
        <dbReference type="PROSITE" id="PS51910"/>
    </source>
</evidence>
<dbReference type="GO" id="GO:0005975">
    <property type="term" value="P:carbohydrate metabolic process"/>
    <property type="evidence" value="ECO:0007669"/>
    <property type="project" value="InterPro"/>
</dbReference>
<dbReference type="InterPro" id="IPR050314">
    <property type="entry name" value="Glycosyl_Hydrlase_18"/>
</dbReference>
<dbReference type="InterPro" id="IPR017853">
    <property type="entry name" value="GH"/>
</dbReference>
<evidence type="ECO:0000313" key="4">
    <source>
        <dbReference type="WBParaSite" id="GPUH_0001405101-mRNA-1"/>
    </source>
</evidence>
<dbReference type="PANTHER" id="PTHR11177">
    <property type="entry name" value="CHITINASE"/>
    <property type="match status" value="1"/>
</dbReference>
<dbReference type="InterPro" id="IPR001223">
    <property type="entry name" value="Glyco_hydro18_cat"/>
</dbReference>
<dbReference type="GO" id="GO:0006032">
    <property type="term" value="P:chitin catabolic process"/>
    <property type="evidence" value="ECO:0007669"/>
    <property type="project" value="TreeGrafter"/>
</dbReference>
<dbReference type="Pfam" id="PF00704">
    <property type="entry name" value="Glyco_hydro_18"/>
    <property type="match status" value="1"/>
</dbReference>
<dbReference type="AlphaFoldDB" id="A0A183DZ95"/>
<keyword evidence="3" id="KW-1185">Reference proteome</keyword>
<dbReference type="OrthoDB" id="76388at2759"/>
<dbReference type="GO" id="GO:0008061">
    <property type="term" value="F:chitin binding"/>
    <property type="evidence" value="ECO:0007669"/>
    <property type="project" value="TreeGrafter"/>
</dbReference>
<dbReference type="Gene3D" id="3.20.20.80">
    <property type="entry name" value="Glycosidases"/>
    <property type="match status" value="1"/>
</dbReference>
<accession>A0A183DZ95</accession>
<reference evidence="2 3" key="2">
    <citation type="submission" date="2018-11" db="EMBL/GenBank/DDBJ databases">
        <authorList>
            <consortium name="Pathogen Informatics"/>
        </authorList>
    </citation>
    <scope>NUCLEOTIDE SEQUENCE [LARGE SCALE GENOMIC DNA]</scope>
</reference>
<dbReference type="PROSITE" id="PS51910">
    <property type="entry name" value="GH18_2"/>
    <property type="match status" value="1"/>
</dbReference>
<proteinExistence type="predicted"/>
<dbReference type="SUPFAM" id="SSF51445">
    <property type="entry name" value="(Trans)glycosidases"/>
    <property type="match status" value="1"/>
</dbReference>
<dbReference type="Proteomes" id="UP000271098">
    <property type="component" value="Unassembled WGS sequence"/>
</dbReference>
<dbReference type="GO" id="GO:0005576">
    <property type="term" value="C:extracellular region"/>
    <property type="evidence" value="ECO:0007669"/>
    <property type="project" value="TreeGrafter"/>
</dbReference>
<dbReference type="PANTHER" id="PTHR11177:SF317">
    <property type="entry name" value="CHITINASE 12-RELATED"/>
    <property type="match status" value="1"/>
</dbReference>
<name>A0A183DZ95_9BILA</name>
<organism evidence="4">
    <name type="scientific">Gongylonema pulchrum</name>
    <dbReference type="NCBI Taxonomy" id="637853"/>
    <lineage>
        <taxon>Eukaryota</taxon>
        <taxon>Metazoa</taxon>
        <taxon>Ecdysozoa</taxon>
        <taxon>Nematoda</taxon>
        <taxon>Chromadorea</taxon>
        <taxon>Rhabditida</taxon>
        <taxon>Spirurina</taxon>
        <taxon>Spiruromorpha</taxon>
        <taxon>Spiruroidea</taxon>
        <taxon>Gongylonematidae</taxon>
        <taxon>Gongylonema</taxon>
    </lineage>
</organism>
<sequence>MPEDIPKGLCTHVLYAFAKVDSAGTSLPVEWNDEDTQWSQGMYSRVTQHKKSDPGLKILLSYGGYNFGSPIFTVSYHSSMFCDAILTIVKVLY</sequence>
<dbReference type="GO" id="GO:0004568">
    <property type="term" value="F:chitinase activity"/>
    <property type="evidence" value="ECO:0007669"/>
    <property type="project" value="TreeGrafter"/>
</dbReference>
<protein>
    <submittedName>
        <fullName evidence="4">Glyco_hydro_18 domain-containing protein</fullName>
    </submittedName>
</protein>
<feature type="domain" description="GH18" evidence="1">
    <location>
        <begin position="1"/>
        <end position="93"/>
    </location>
</feature>
<evidence type="ECO:0000313" key="2">
    <source>
        <dbReference type="EMBL" id="VDN23447.1"/>
    </source>
</evidence>
<reference evidence="4" key="1">
    <citation type="submission" date="2016-06" db="UniProtKB">
        <authorList>
            <consortium name="WormBaseParasite"/>
        </authorList>
    </citation>
    <scope>IDENTIFICATION</scope>
</reference>
<dbReference type="WBParaSite" id="GPUH_0001405101-mRNA-1">
    <property type="protein sequence ID" value="GPUH_0001405101-mRNA-1"/>
    <property type="gene ID" value="GPUH_0001405101"/>
</dbReference>
<dbReference type="EMBL" id="UYRT01080823">
    <property type="protein sequence ID" value="VDN23447.1"/>
    <property type="molecule type" value="Genomic_DNA"/>
</dbReference>